<comment type="caution">
    <text evidence="7">The sequence shown here is derived from an EMBL/GenBank/DDBJ whole genome shotgun (WGS) entry which is preliminary data.</text>
</comment>
<keyword evidence="2 3" id="KW-0975">Bacterial flagellum</keyword>
<dbReference type="EMBL" id="BPQQ01000087">
    <property type="protein sequence ID" value="GJE03734.1"/>
    <property type="molecule type" value="Genomic_DNA"/>
</dbReference>
<dbReference type="Pfam" id="PF00700">
    <property type="entry name" value="Flagellin_C"/>
    <property type="match status" value="1"/>
</dbReference>
<keyword evidence="8" id="KW-1185">Reference proteome</keyword>
<evidence type="ECO:0000256" key="4">
    <source>
        <dbReference type="SAM" id="MobiDB-lite"/>
    </source>
</evidence>
<sequence>MASSITLSAATRQNLLSLQDTANLLSTTQSRLSTGKKVNSALDNPTNFFTSQSLTARSSDLSNLLDGISNGVQTIQAANQGITSIQKLVDSAKSTANQALADKSATSSGQAATAATVFGSKSFQGLAGTLDGTQDFSSLSKDGSIDISLDGGKTSTTIRLDSSTLKTSATDLTKVTAAQVSSAINSQIANSTALKGKVSASVGSDGRISFSTTSAGATQQLKVSGAASSTIDIGFGKATNTTAASATAGTALAATVTLGRTNSDSASFTVNDGSKSVDIKLDQDTVYDTAGSTLGATATRANILSAINKQLSDAGSSVTASLDSGNKLVFTSQDLGPSAAVSVIDKGGDATIGLFTQTGFDLGTFTSGTVNAGAIRQADTALGATNNFDTGSAKFTISDGTTAAEIVLDTNSAIDTASPPTTLGAAATRADVVAAINIQLAAKGVNITASLDGGTNELIFTNGTAGASGVVDVSGIRGTIDIGFGATTSTSGTQTSGTGTAASGLSATGSDATDGSAKAVITGSKALTTVDLNTVGNNASFSIQLGSGQAKTITLNSTTVAPVNAAATTGAELVAAINKQFDADTGLSGQIKASLDVNNKLVISSTAGGSSQKITITPAQGTTQANNVDIGFGSQTSLINSVATNTATAITATGKDSTGSTNTTRESLAKQFNELLNQITQQAKDSSYNGVNLLYRTTDDASENTLRVTFNENGSSNIDIKGVKFDSDGLGLTSVTGGFQSDDEIKATLTAITSATNKLRSQSSTFGSNLSVVQNRQDFSKNLINILDTGSANLTNADLNEEAANSQALSTRNSLAISALSLANQAQQGILQLLR</sequence>
<evidence type="ECO:0000259" key="5">
    <source>
        <dbReference type="Pfam" id="PF00669"/>
    </source>
</evidence>
<dbReference type="Pfam" id="PF00669">
    <property type="entry name" value="Flagellin_N"/>
    <property type="match status" value="1"/>
</dbReference>
<feature type="domain" description="Flagellin N-terminal" evidence="5">
    <location>
        <begin position="10"/>
        <end position="114"/>
    </location>
</feature>
<comment type="function">
    <text evidence="3">Flagellin is the subunit protein which polymerizes to form the filaments of bacterial flagella.</text>
</comment>
<evidence type="ECO:0000313" key="7">
    <source>
        <dbReference type="EMBL" id="GJE03734.1"/>
    </source>
</evidence>
<feature type="compositionally biased region" description="Low complexity" evidence="4">
    <location>
        <begin position="487"/>
        <end position="513"/>
    </location>
</feature>
<accession>A0ABQ4SKH6</accession>
<keyword evidence="3" id="KW-0964">Secreted</keyword>
<reference evidence="7" key="2">
    <citation type="submission" date="2021-08" db="EMBL/GenBank/DDBJ databases">
        <authorList>
            <person name="Tani A."/>
            <person name="Ola A."/>
            <person name="Ogura Y."/>
            <person name="Katsura K."/>
            <person name="Hayashi T."/>
        </authorList>
    </citation>
    <scope>NUCLEOTIDE SEQUENCE</scope>
    <source>
        <strain evidence="7">DSM 17168</strain>
    </source>
</reference>
<evidence type="ECO:0000256" key="3">
    <source>
        <dbReference type="RuleBase" id="RU362073"/>
    </source>
</evidence>
<dbReference type="InterPro" id="IPR001029">
    <property type="entry name" value="Flagellin_N"/>
</dbReference>
<dbReference type="Gene3D" id="1.20.1330.10">
    <property type="entry name" value="f41 fragment of flagellin, N-terminal domain"/>
    <property type="match status" value="1"/>
</dbReference>
<feature type="domain" description="Flagellin C-terminal" evidence="6">
    <location>
        <begin position="749"/>
        <end position="834"/>
    </location>
</feature>
<gene>
    <name evidence="7" type="ORF">GMJLKIPL_5691</name>
</gene>
<proteinExistence type="inferred from homology"/>
<protein>
    <recommendedName>
        <fullName evidence="3">Flagellin</fullName>
    </recommendedName>
</protein>
<evidence type="ECO:0000256" key="1">
    <source>
        <dbReference type="ARBA" id="ARBA00005709"/>
    </source>
</evidence>
<feature type="region of interest" description="Disordered" evidence="4">
    <location>
        <begin position="487"/>
        <end position="514"/>
    </location>
</feature>
<comment type="subcellular location">
    <subcellularLocation>
        <location evidence="3">Secreted</location>
    </subcellularLocation>
    <subcellularLocation>
        <location evidence="3">Bacterial flagellum</location>
    </subcellularLocation>
</comment>
<reference evidence="7" key="1">
    <citation type="journal article" date="2021" name="Front. Microbiol.">
        <title>Comprehensive Comparative Genomics and Phenotyping of Methylobacterium Species.</title>
        <authorList>
            <person name="Alessa O."/>
            <person name="Ogura Y."/>
            <person name="Fujitani Y."/>
            <person name="Takami H."/>
            <person name="Hayashi T."/>
            <person name="Sahin N."/>
            <person name="Tani A."/>
        </authorList>
    </citation>
    <scope>NUCLEOTIDE SEQUENCE</scope>
    <source>
        <strain evidence="7">DSM 17168</strain>
    </source>
</reference>
<dbReference type="SUPFAM" id="SSF64518">
    <property type="entry name" value="Phase 1 flagellin"/>
    <property type="match status" value="2"/>
</dbReference>
<organism evidence="7 8">
    <name type="scientific">Methylobacterium isbiliense</name>
    <dbReference type="NCBI Taxonomy" id="315478"/>
    <lineage>
        <taxon>Bacteria</taxon>
        <taxon>Pseudomonadati</taxon>
        <taxon>Pseudomonadota</taxon>
        <taxon>Alphaproteobacteria</taxon>
        <taxon>Hyphomicrobiales</taxon>
        <taxon>Methylobacteriaceae</taxon>
        <taxon>Methylobacterium</taxon>
    </lineage>
</organism>
<evidence type="ECO:0000256" key="2">
    <source>
        <dbReference type="ARBA" id="ARBA00023143"/>
    </source>
</evidence>
<name>A0ABQ4SKH6_9HYPH</name>
<evidence type="ECO:0000313" key="8">
    <source>
        <dbReference type="Proteomes" id="UP001055153"/>
    </source>
</evidence>
<evidence type="ECO:0000259" key="6">
    <source>
        <dbReference type="Pfam" id="PF00700"/>
    </source>
</evidence>
<comment type="similarity">
    <text evidence="1 3">Belongs to the bacterial flagellin family.</text>
</comment>
<dbReference type="Proteomes" id="UP001055153">
    <property type="component" value="Unassembled WGS sequence"/>
</dbReference>
<dbReference type="InterPro" id="IPR046358">
    <property type="entry name" value="Flagellin_C"/>
</dbReference>